<comment type="caution">
    <text evidence="6">The sequence shown here is derived from an EMBL/GenBank/DDBJ whole genome shotgun (WGS) entry which is preliminary data.</text>
</comment>
<keyword evidence="1" id="KW-0489">Methyltransferase</keyword>
<dbReference type="PROSITE" id="PS51559">
    <property type="entry name" value="SAM_RMT2"/>
    <property type="match status" value="1"/>
</dbReference>
<dbReference type="InterPro" id="IPR002110">
    <property type="entry name" value="Ankyrin_rpt"/>
</dbReference>
<dbReference type="PANTHER" id="PTHR32379">
    <property type="entry name" value="GUANIDINOACETATE N-METHYLTRANSFERASE"/>
    <property type="match status" value="1"/>
</dbReference>
<dbReference type="EMBL" id="JABXXO010000003">
    <property type="protein sequence ID" value="KAF7782590.1"/>
    <property type="molecule type" value="Genomic_DNA"/>
</dbReference>
<dbReference type="Proteomes" id="UP000629468">
    <property type="component" value="Unassembled WGS sequence"/>
</dbReference>
<dbReference type="SUPFAM" id="SSF53335">
    <property type="entry name" value="S-adenosyl-L-methionine-dependent methyltransferases"/>
    <property type="match status" value="1"/>
</dbReference>
<dbReference type="AlphaFoldDB" id="A0A8H7F8C6"/>
<dbReference type="PANTHER" id="PTHR32379:SF1">
    <property type="entry name" value="GUANIDINOACETATE N-METHYLTRANSFERASE"/>
    <property type="match status" value="1"/>
</dbReference>
<dbReference type="GO" id="GO:0019702">
    <property type="term" value="F:protein arginine N5-methyltransferase activity"/>
    <property type="evidence" value="ECO:0007669"/>
    <property type="project" value="TreeGrafter"/>
</dbReference>
<dbReference type="CDD" id="cd02440">
    <property type="entry name" value="AdoMet_MTases"/>
    <property type="match status" value="1"/>
</dbReference>
<accession>A0A8H7F8C6</accession>
<gene>
    <name evidence="6" type="ORF">Agabi119p4_1966</name>
</gene>
<protein>
    <recommendedName>
        <fullName evidence="5">RMT2 domain-containing protein</fullName>
    </recommendedName>
</protein>
<evidence type="ECO:0000313" key="7">
    <source>
        <dbReference type="Proteomes" id="UP000629468"/>
    </source>
</evidence>
<evidence type="ECO:0000256" key="3">
    <source>
        <dbReference type="ARBA" id="ARBA00022691"/>
    </source>
</evidence>
<sequence length="374" mass="42158">MEDIEPPELATQLGEQLVAEILQNASVDAVKSLVEAGAPVWYQSGAEGTSPLHAAAYVRSLELVKYLIDKGAVWNAVDFMQNTAGDIALSFNDAEIYTAVRDAGIRTELLLGLLSSRDDSSLDHSTNLILRASDDTAAGSSEDFLSSKLRYTKDESGQDLCFIEVDGEDIGVMMGWEMPIMKETVHSIYDSLPERDNIRVLNVGFGLGIIDRLFQALPTPPALHVIIEPHPDVLRYMKDNDWHQKPGVRVLEGRWQDLVEKEDFLALGGFDVIYTDTFSENYRDLHQFFEHLPDLLSGSNARFSFFHGLGATNPLFYDVYTRISELHLAEIGLDVQWSDVDVRPPKYEERWARSREYFTLPTYRLPLAYLHTLP</sequence>
<proteinExistence type="predicted"/>
<dbReference type="PROSITE" id="PS50088">
    <property type="entry name" value="ANK_REPEAT"/>
    <property type="match status" value="1"/>
</dbReference>
<evidence type="ECO:0000259" key="5">
    <source>
        <dbReference type="PROSITE" id="PS51559"/>
    </source>
</evidence>
<evidence type="ECO:0000313" key="6">
    <source>
        <dbReference type="EMBL" id="KAF7782590.1"/>
    </source>
</evidence>
<dbReference type="InterPro" id="IPR036770">
    <property type="entry name" value="Ankyrin_rpt-contain_sf"/>
</dbReference>
<dbReference type="SMART" id="SM00248">
    <property type="entry name" value="ANK"/>
    <property type="match status" value="1"/>
</dbReference>
<dbReference type="InterPro" id="IPR026480">
    <property type="entry name" value="RMT2_dom"/>
</dbReference>
<keyword evidence="3" id="KW-0949">S-adenosyl-L-methionine</keyword>
<dbReference type="Gene3D" id="3.40.50.150">
    <property type="entry name" value="Vaccinia Virus protein VP39"/>
    <property type="match status" value="1"/>
</dbReference>
<keyword evidence="4" id="KW-0040">ANK repeat</keyword>
<organism evidence="6 7">
    <name type="scientific">Agaricus bisporus var. burnettii</name>
    <dbReference type="NCBI Taxonomy" id="192524"/>
    <lineage>
        <taxon>Eukaryota</taxon>
        <taxon>Fungi</taxon>
        <taxon>Dikarya</taxon>
        <taxon>Basidiomycota</taxon>
        <taxon>Agaricomycotina</taxon>
        <taxon>Agaricomycetes</taxon>
        <taxon>Agaricomycetidae</taxon>
        <taxon>Agaricales</taxon>
        <taxon>Agaricineae</taxon>
        <taxon>Agaricaceae</taxon>
        <taxon>Agaricus</taxon>
    </lineage>
</organism>
<evidence type="ECO:0000256" key="1">
    <source>
        <dbReference type="ARBA" id="ARBA00022603"/>
    </source>
</evidence>
<keyword evidence="2" id="KW-0808">Transferase</keyword>
<name>A0A8H7F8C6_AGABI</name>
<evidence type="ECO:0000256" key="2">
    <source>
        <dbReference type="ARBA" id="ARBA00022679"/>
    </source>
</evidence>
<dbReference type="Pfam" id="PF12796">
    <property type="entry name" value="Ank_2"/>
    <property type="match status" value="1"/>
</dbReference>
<dbReference type="Gene3D" id="1.25.40.20">
    <property type="entry name" value="Ankyrin repeat-containing domain"/>
    <property type="match status" value="1"/>
</dbReference>
<dbReference type="InterPro" id="IPR029063">
    <property type="entry name" value="SAM-dependent_MTases_sf"/>
</dbReference>
<dbReference type="InterPro" id="IPR051038">
    <property type="entry name" value="RMT2/GAMT_Mtase"/>
</dbReference>
<feature type="domain" description="RMT2" evidence="5">
    <location>
        <begin position="135"/>
        <end position="374"/>
    </location>
</feature>
<dbReference type="GO" id="GO:0005634">
    <property type="term" value="C:nucleus"/>
    <property type="evidence" value="ECO:0007669"/>
    <property type="project" value="TreeGrafter"/>
</dbReference>
<dbReference type="GO" id="GO:0032259">
    <property type="term" value="P:methylation"/>
    <property type="evidence" value="ECO:0007669"/>
    <property type="project" value="UniProtKB-KW"/>
</dbReference>
<dbReference type="PROSITE" id="PS50297">
    <property type="entry name" value="ANK_REP_REGION"/>
    <property type="match status" value="1"/>
</dbReference>
<evidence type="ECO:0000256" key="4">
    <source>
        <dbReference type="PROSITE-ProRule" id="PRU00023"/>
    </source>
</evidence>
<feature type="repeat" description="ANK" evidence="4">
    <location>
        <begin position="47"/>
        <end position="79"/>
    </location>
</feature>
<dbReference type="SUPFAM" id="SSF48403">
    <property type="entry name" value="Ankyrin repeat"/>
    <property type="match status" value="1"/>
</dbReference>
<reference evidence="6 7" key="1">
    <citation type="journal article" name="Sci. Rep.">
        <title>Telomere-to-telomere assembled and centromere annotated genomes of the two main subspecies of the button mushroom Agaricus bisporus reveal especially polymorphic chromosome ends.</title>
        <authorList>
            <person name="Sonnenberg A.S.M."/>
            <person name="Sedaghat-Telgerd N."/>
            <person name="Lavrijssen B."/>
            <person name="Ohm R.A."/>
            <person name="Hendrickx P.M."/>
            <person name="Scholtmeijer K."/>
            <person name="Baars J.J.P."/>
            <person name="van Peer A."/>
        </authorList>
    </citation>
    <scope>NUCLEOTIDE SEQUENCE [LARGE SCALE GENOMIC DNA]</scope>
    <source>
        <strain evidence="6 7">H119_p4</strain>
    </source>
</reference>
<dbReference type="GO" id="GO:0005737">
    <property type="term" value="C:cytoplasm"/>
    <property type="evidence" value="ECO:0007669"/>
    <property type="project" value="TreeGrafter"/>
</dbReference>